<dbReference type="STRING" id="906968.Trebr_0779"/>
<evidence type="ECO:0000313" key="2">
    <source>
        <dbReference type="EMBL" id="AEE16215.1"/>
    </source>
</evidence>
<organism evidence="2 3">
    <name type="scientific">Treponema brennaborense (strain DSM 12168 / CIP 105900 / DD5/3)</name>
    <dbReference type="NCBI Taxonomy" id="906968"/>
    <lineage>
        <taxon>Bacteria</taxon>
        <taxon>Pseudomonadati</taxon>
        <taxon>Spirochaetota</taxon>
        <taxon>Spirochaetia</taxon>
        <taxon>Spirochaetales</taxon>
        <taxon>Treponemataceae</taxon>
        <taxon>Treponema</taxon>
    </lineage>
</organism>
<dbReference type="RefSeq" id="WP_013757934.1">
    <property type="nucleotide sequence ID" value="NC_015500.1"/>
</dbReference>
<evidence type="ECO:0000256" key="1">
    <source>
        <dbReference type="ARBA" id="ARBA00011643"/>
    </source>
</evidence>
<reference evidence="3" key="1">
    <citation type="submission" date="2011-04" db="EMBL/GenBank/DDBJ databases">
        <title>The complete genome of Treponema brennaborense DSM 12168.</title>
        <authorList>
            <person name="Lucas S."/>
            <person name="Han J."/>
            <person name="Lapidus A."/>
            <person name="Bruce D."/>
            <person name="Goodwin L."/>
            <person name="Pitluck S."/>
            <person name="Peters L."/>
            <person name="Kyrpides N."/>
            <person name="Mavromatis K."/>
            <person name="Ivanova N."/>
            <person name="Mikhailova N."/>
            <person name="Pagani I."/>
            <person name="Teshima H."/>
            <person name="Detter J.C."/>
            <person name="Tapia R."/>
            <person name="Han C."/>
            <person name="Land M."/>
            <person name="Hauser L."/>
            <person name="Markowitz V."/>
            <person name="Cheng J.-F."/>
            <person name="Hugenholtz P."/>
            <person name="Woyke T."/>
            <person name="Wu D."/>
            <person name="Gronow S."/>
            <person name="Wellnitz S."/>
            <person name="Brambilla E."/>
            <person name="Klenk H.-P."/>
            <person name="Eisen J.A."/>
        </authorList>
    </citation>
    <scope>NUCLEOTIDE SEQUENCE [LARGE SCALE GENOMIC DNA]</scope>
    <source>
        <strain evidence="3">DSM 12168 / CIP 105900 / DD5/3</strain>
    </source>
</reference>
<keyword evidence="3" id="KW-1185">Reference proteome</keyword>
<evidence type="ECO:0000313" key="3">
    <source>
        <dbReference type="Proteomes" id="UP000006546"/>
    </source>
</evidence>
<accession>F4LIH4</accession>
<dbReference type="OrthoDB" id="9800390at2"/>
<dbReference type="AlphaFoldDB" id="F4LIH4"/>
<dbReference type="KEGG" id="tbe:Trebr_0779"/>
<dbReference type="HOGENOM" id="CLU_140224_0_0_12"/>
<gene>
    <name evidence="2" type="ordered locus">Trebr_0779</name>
</gene>
<dbReference type="Gene3D" id="3.40.1390.20">
    <property type="entry name" value="HprK N-terminal domain-like"/>
    <property type="match status" value="1"/>
</dbReference>
<dbReference type="InterPro" id="IPR028979">
    <property type="entry name" value="Ser_kin/Pase_Hpr-like_N_sf"/>
</dbReference>
<proteinExistence type="predicted"/>
<comment type="subunit">
    <text evidence="1">Homohexamer.</text>
</comment>
<dbReference type="eggNOG" id="COG4109">
    <property type="taxonomic scope" value="Bacteria"/>
</dbReference>
<dbReference type="EMBL" id="CP002696">
    <property type="protein sequence ID" value="AEE16215.1"/>
    <property type="molecule type" value="Genomic_DNA"/>
</dbReference>
<protein>
    <submittedName>
        <fullName evidence="2">DRTGG domain protein</fullName>
    </submittedName>
</protein>
<dbReference type="SUPFAM" id="SSF75138">
    <property type="entry name" value="HprK N-terminal domain-like"/>
    <property type="match status" value="1"/>
</dbReference>
<sequence length="115" mass="12542">MTIRQAADYIQARIVSGTSLSDTEIVSACGSDMMSDVMAFFHGQGMLLTGLINVQVVRTANLMDIKAVCFVRGKKPNEEMIKLAGEMDIVLMQTDLPMFTACGILYREGLSGTQE</sequence>
<dbReference type="Proteomes" id="UP000006546">
    <property type="component" value="Chromosome"/>
</dbReference>
<name>F4LIH4_TREBD</name>